<feature type="domain" description="Leucine-binding protein" evidence="4">
    <location>
        <begin position="24"/>
        <end position="364"/>
    </location>
</feature>
<dbReference type="PANTHER" id="PTHR30483">
    <property type="entry name" value="LEUCINE-SPECIFIC-BINDING PROTEIN"/>
    <property type="match status" value="1"/>
</dbReference>
<keyword evidence="2 3" id="KW-0732">Signal</keyword>
<evidence type="ECO:0000256" key="2">
    <source>
        <dbReference type="ARBA" id="ARBA00022729"/>
    </source>
</evidence>
<evidence type="ECO:0000256" key="1">
    <source>
        <dbReference type="ARBA" id="ARBA00010062"/>
    </source>
</evidence>
<dbReference type="PANTHER" id="PTHR30483:SF6">
    <property type="entry name" value="PERIPLASMIC BINDING PROTEIN OF ABC TRANSPORTER FOR NATURAL AMINO ACIDS"/>
    <property type="match status" value="1"/>
</dbReference>
<feature type="signal peptide" evidence="3">
    <location>
        <begin position="1"/>
        <end position="21"/>
    </location>
</feature>
<evidence type="ECO:0000313" key="6">
    <source>
        <dbReference type="Proteomes" id="UP000580856"/>
    </source>
</evidence>
<dbReference type="SUPFAM" id="SSF53822">
    <property type="entry name" value="Periplasmic binding protein-like I"/>
    <property type="match status" value="1"/>
</dbReference>
<dbReference type="InterPro" id="IPR051010">
    <property type="entry name" value="BCAA_transport"/>
</dbReference>
<dbReference type="EMBL" id="JAATJA010000002">
    <property type="protein sequence ID" value="NJB68441.1"/>
    <property type="molecule type" value="Genomic_DNA"/>
</dbReference>
<accession>A0A846QJX4</accession>
<feature type="chain" id="PRO_5032998712" evidence="3">
    <location>
        <begin position="22"/>
        <end position="379"/>
    </location>
</feature>
<dbReference type="RefSeq" id="WP_167941508.1">
    <property type="nucleotide sequence ID" value="NZ_JAATJA010000002.1"/>
</dbReference>
<reference evidence="5 6" key="1">
    <citation type="submission" date="2020-03" db="EMBL/GenBank/DDBJ databases">
        <title>Genomic Encyclopedia of Type Strains, Phase IV (KMG-IV): sequencing the most valuable type-strain genomes for metagenomic binning, comparative biology and taxonomic classification.</title>
        <authorList>
            <person name="Goeker M."/>
        </authorList>
    </citation>
    <scope>NUCLEOTIDE SEQUENCE [LARGE SCALE GENOMIC DNA]</scope>
    <source>
        <strain evidence="5 6">DSM 24233</strain>
    </source>
</reference>
<organism evidence="5 6">
    <name type="scientific">Desulfobaculum xiamenense</name>
    <dbReference type="NCBI Taxonomy" id="995050"/>
    <lineage>
        <taxon>Bacteria</taxon>
        <taxon>Pseudomonadati</taxon>
        <taxon>Thermodesulfobacteriota</taxon>
        <taxon>Desulfovibrionia</taxon>
        <taxon>Desulfovibrionales</taxon>
        <taxon>Desulfovibrionaceae</taxon>
        <taxon>Desulfobaculum</taxon>
    </lineage>
</organism>
<dbReference type="Pfam" id="PF13458">
    <property type="entry name" value="Peripla_BP_6"/>
    <property type="match status" value="1"/>
</dbReference>
<name>A0A846QJX4_9BACT</name>
<dbReference type="CDD" id="cd06347">
    <property type="entry name" value="PBP1_ABC_LivK_ligand_binding-like"/>
    <property type="match status" value="1"/>
</dbReference>
<dbReference type="InterPro" id="IPR028081">
    <property type="entry name" value="Leu-bd"/>
</dbReference>
<dbReference type="AlphaFoldDB" id="A0A846QJX4"/>
<protein>
    <submittedName>
        <fullName evidence="5">Branched-chain amino acid transport system substrate-binding protein</fullName>
    </submittedName>
</protein>
<evidence type="ECO:0000256" key="3">
    <source>
        <dbReference type="SAM" id="SignalP"/>
    </source>
</evidence>
<proteinExistence type="inferred from homology"/>
<evidence type="ECO:0000259" key="4">
    <source>
        <dbReference type="Pfam" id="PF13458"/>
    </source>
</evidence>
<keyword evidence="6" id="KW-1185">Reference proteome</keyword>
<comment type="similarity">
    <text evidence="1">Belongs to the leucine-binding protein family.</text>
</comment>
<sequence>MRMMVRLAAVLLCLSMGVAHASEPIRVAAIFAATGEASLSNALSFDVLRFGVERINADGGLLGRPVELLEFDNKSITVASKTAAEAAVAQGATFVIGPSWSSHALAAAQVLQKAGIPMMATTATAPEVTKVGDFIFRACFLDDFQGVCAAEFAWRDLHFKRAAVLVNVSNAYSVSLASEFERAFTGLGGDVVYQAEYLTDERNFEEIFANVVRREAEVVFIPGYPHDTGQAITQARSMNLAVTFLGGDSWSPMNRMPLGWSNSTSIYYVTHWHRDAPTPESRAFVEEFSRAAGADVLAELSPGNVLAYDALQLFAAAVRAAGSAEPRRIRDALAATNGFRGATGTFSFDEQRNPRKDAFILQIVGEDTVFVKTVHSEGK</sequence>
<comment type="caution">
    <text evidence="5">The sequence shown here is derived from an EMBL/GenBank/DDBJ whole genome shotgun (WGS) entry which is preliminary data.</text>
</comment>
<dbReference type="InterPro" id="IPR028082">
    <property type="entry name" value="Peripla_BP_I"/>
</dbReference>
<dbReference type="Gene3D" id="3.40.50.2300">
    <property type="match status" value="2"/>
</dbReference>
<dbReference type="Proteomes" id="UP000580856">
    <property type="component" value="Unassembled WGS sequence"/>
</dbReference>
<gene>
    <name evidence="5" type="ORF">GGQ74_002114</name>
</gene>
<evidence type="ECO:0000313" key="5">
    <source>
        <dbReference type="EMBL" id="NJB68441.1"/>
    </source>
</evidence>